<sequence length="593" mass="64166">MNQESLAARYRPQTFAEVAGQESIKRILSRASATGRVAPAYLFSGTRGVGKTTLARIFAKALNCRQGPAEEPCNQCPVCRQITQGAAVDVVEIDGASNNGVDHVRRLKEDVGYAPLECRYKVIIIDEAHMLSRGAFNALLKTLEEPPGHVTFIMATTEPEKFPQTIVSRCQHFVFKRLGLTELTAHLRGILERENIAAEPAAIQLLARRGAGSVRDSMSLLSQVLALGAGELNMAGVREVLGLAGSEIFMRLMECVRDKDLAGLHGLLGEILDQGADLGFFLRELAVCWRNLFLLRQMGDGGRALMDLPAEEVELWAAMAPGFDPAHLHAGWQMTLESQRRVLSSMEPPLALELLLLNLAYLPELLLPGVSRPVASGTPARNQTIPGAGREVPAAPVRPAPSAGQMYSPRQRPAPAGNVPPARPDSGRMEELTPSAGEKPDGKSRSSAGPARFDEAARPPASEAAPVQPQPSGPRTWDGFAAFCQAEGGRPIPGLDRVRGEVEGAELVLRTQHAYLRERLEASLSRLAELARRYYGESLTVRVDAPTAQTRKTKAELKSMADADPVVREAQEIFQARIMDVRAANGNSKENGT</sequence>
<dbReference type="CDD" id="cd00009">
    <property type="entry name" value="AAA"/>
    <property type="match status" value="1"/>
</dbReference>
<comment type="similarity">
    <text evidence="1 11">Belongs to the DnaX/STICHEL family.</text>
</comment>
<evidence type="ECO:0000256" key="9">
    <source>
        <dbReference type="ARBA" id="ARBA00022932"/>
    </source>
</evidence>
<dbReference type="STRING" id="888061.AXF15_09085"/>
<dbReference type="Pfam" id="PF13177">
    <property type="entry name" value="DNA_pol3_delta2"/>
    <property type="match status" value="1"/>
</dbReference>
<comment type="function">
    <text evidence="11">DNA polymerase III is a complex, multichain enzyme responsible for most of the replicative synthesis in bacteria. This DNA polymerase also exhibits 3' to 5' exonuclease activity.</text>
</comment>
<dbReference type="Proteomes" id="UP000063964">
    <property type="component" value="Chromosome"/>
</dbReference>
<dbReference type="PANTHER" id="PTHR11669">
    <property type="entry name" value="REPLICATION FACTOR C / DNA POLYMERASE III GAMMA-TAU SUBUNIT"/>
    <property type="match status" value="1"/>
</dbReference>
<dbReference type="GO" id="GO:0046872">
    <property type="term" value="F:metal ion binding"/>
    <property type="evidence" value="ECO:0007669"/>
    <property type="project" value="UniProtKB-KW"/>
</dbReference>
<dbReference type="FunFam" id="3.40.50.300:FF:000014">
    <property type="entry name" value="DNA polymerase III subunit gamma/tau"/>
    <property type="match status" value="1"/>
</dbReference>
<feature type="compositionally biased region" description="Low complexity" evidence="12">
    <location>
        <begin position="388"/>
        <end position="404"/>
    </location>
</feature>
<dbReference type="Gene3D" id="1.20.272.10">
    <property type="match status" value="1"/>
</dbReference>
<evidence type="ECO:0000256" key="6">
    <source>
        <dbReference type="ARBA" id="ARBA00022741"/>
    </source>
</evidence>
<evidence type="ECO:0000256" key="10">
    <source>
        <dbReference type="ARBA" id="ARBA00049244"/>
    </source>
</evidence>
<dbReference type="GO" id="GO:0006261">
    <property type="term" value="P:DNA-templated DNA replication"/>
    <property type="evidence" value="ECO:0007669"/>
    <property type="project" value="TreeGrafter"/>
</dbReference>
<dbReference type="SUPFAM" id="SSF48019">
    <property type="entry name" value="post-AAA+ oligomerization domain-like"/>
    <property type="match status" value="1"/>
</dbReference>
<keyword evidence="9 11" id="KW-0239">DNA-directed DNA polymerase</keyword>
<dbReference type="Gene3D" id="3.40.50.300">
    <property type="entry name" value="P-loop containing nucleotide triphosphate hydrolases"/>
    <property type="match status" value="1"/>
</dbReference>
<dbReference type="Gene3D" id="1.10.8.60">
    <property type="match status" value="1"/>
</dbReference>
<evidence type="ECO:0000256" key="7">
    <source>
        <dbReference type="ARBA" id="ARBA00022833"/>
    </source>
</evidence>
<keyword evidence="6 11" id="KW-0547">Nucleotide-binding</keyword>
<comment type="catalytic activity">
    <reaction evidence="10 11">
        <text>DNA(n) + a 2'-deoxyribonucleoside 5'-triphosphate = DNA(n+1) + diphosphate</text>
        <dbReference type="Rhea" id="RHEA:22508"/>
        <dbReference type="Rhea" id="RHEA-COMP:17339"/>
        <dbReference type="Rhea" id="RHEA-COMP:17340"/>
        <dbReference type="ChEBI" id="CHEBI:33019"/>
        <dbReference type="ChEBI" id="CHEBI:61560"/>
        <dbReference type="ChEBI" id="CHEBI:173112"/>
        <dbReference type="EC" id="2.7.7.7"/>
    </reaction>
</comment>
<organism evidence="14 15">
    <name type="scientific">Desulfomicrobium orale DSM 12838</name>
    <dbReference type="NCBI Taxonomy" id="888061"/>
    <lineage>
        <taxon>Bacteria</taxon>
        <taxon>Pseudomonadati</taxon>
        <taxon>Thermodesulfobacteriota</taxon>
        <taxon>Desulfovibrionia</taxon>
        <taxon>Desulfovibrionales</taxon>
        <taxon>Desulfomicrobiaceae</taxon>
        <taxon>Desulfomicrobium</taxon>
    </lineage>
</organism>
<evidence type="ECO:0000256" key="11">
    <source>
        <dbReference type="RuleBase" id="RU364063"/>
    </source>
</evidence>
<dbReference type="EMBL" id="CP014230">
    <property type="protein sequence ID" value="AMD94072.1"/>
    <property type="molecule type" value="Genomic_DNA"/>
</dbReference>
<dbReference type="CDD" id="cd18137">
    <property type="entry name" value="HLD_clamp_pol_III_gamma_tau"/>
    <property type="match status" value="1"/>
</dbReference>
<dbReference type="AlphaFoldDB" id="A0A0X8JSL5"/>
<accession>A0A0X8JSL5</accession>
<dbReference type="InterPro" id="IPR050238">
    <property type="entry name" value="DNA_Rep/Repair_Clamp_Loader"/>
</dbReference>
<keyword evidence="7" id="KW-0862">Zinc</keyword>
<comment type="subunit">
    <text evidence="11">DNA polymerase III contains a core (composed of alpha, epsilon and theta chains) that associates with a tau subunit. This core dimerizes to form the POLIII' complex. PolIII' associates with the gamma complex (composed of gamma, delta, delta', psi and chi chains) and with the beta chain to form the complete DNA polymerase III complex.</text>
</comment>
<dbReference type="InterPro" id="IPR045085">
    <property type="entry name" value="HLD_clamp_pol_III_gamma_tau"/>
</dbReference>
<dbReference type="SMART" id="SM00382">
    <property type="entry name" value="AAA"/>
    <property type="match status" value="1"/>
</dbReference>
<dbReference type="PANTHER" id="PTHR11669:SF0">
    <property type="entry name" value="PROTEIN STICHEL-LIKE 2"/>
    <property type="match status" value="1"/>
</dbReference>
<keyword evidence="5" id="KW-0479">Metal-binding</keyword>
<evidence type="ECO:0000256" key="2">
    <source>
        <dbReference type="ARBA" id="ARBA00022679"/>
    </source>
</evidence>
<feature type="domain" description="AAA+ ATPase" evidence="13">
    <location>
        <begin position="37"/>
        <end position="179"/>
    </location>
</feature>
<dbReference type="GO" id="GO:0003887">
    <property type="term" value="F:DNA-directed DNA polymerase activity"/>
    <property type="evidence" value="ECO:0007669"/>
    <property type="project" value="UniProtKB-KW"/>
</dbReference>
<dbReference type="InterPro" id="IPR003593">
    <property type="entry name" value="AAA+_ATPase"/>
</dbReference>
<evidence type="ECO:0000256" key="8">
    <source>
        <dbReference type="ARBA" id="ARBA00022840"/>
    </source>
</evidence>
<name>A0A0X8JSL5_9BACT</name>
<keyword evidence="15" id="KW-1185">Reference proteome</keyword>
<dbReference type="KEGG" id="doa:AXF15_09085"/>
<proteinExistence type="inferred from homology"/>
<keyword evidence="4 11" id="KW-0235">DNA replication</keyword>
<evidence type="ECO:0000313" key="14">
    <source>
        <dbReference type="EMBL" id="AMD94072.1"/>
    </source>
</evidence>
<dbReference type="Pfam" id="PF22608">
    <property type="entry name" value="DNAX_ATPase_lid"/>
    <property type="match status" value="1"/>
</dbReference>
<evidence type="ECO:0000256" key="3">
    <source>
        <dbReference type="ARBA" id="ARBA00022695"/>
    </source>
</evidence>
<feature type="region of interest" description="Disordered" evidence="12">
    <location>
        <begin position="377"/>
        <end position="479"/>
    </location>
</feature>
<dbReference type="Pfam" id="PF12169">
    <property type="entry name" value="DNA_pol3_gamma3"/>
    <property type="match status" value="1"/>
</dbReference>
<evidence type="ECO:0000259" key="13">
    <source>
        <dbReference type="SMART" id="SM00382"/>
    </source>
</evidence>
<dbReference type="InterPro" id="IPR027417">
    <property type="entry name" value="P-loop_NTPase"/>
</dbReference>
<dbReference type="OrthoDB" id="9810148at2"/>
<evidence type="ECO:0000256" key="1">
    <source>
        <dbReference type="ARBA" id="ARBA00006360"/>
    </source>
</evidence>
<evidence type="ECO:0000313" key="15">
    <source>
        <dbReference type="Proteomes" id="UP000063964"/>
    </source>
</evidence>
<evidence type="ECO:0000256" key="4">
    <source>
        <dbReference type="ARBA" id="ARBA00022705"/>
    </source>
</evidence>
<dbReference type="GO" id="GO:0005524">
    <property type="term" value="F:ATP binding"/>
    <property type="evidence" value="ECO:0007669"/>
    <property type="project" value="UniProtKB-KW"/>
</dbReference>
<dbReference type="RefSeq" id="WP_066608861.1">
    <property type="nucleotide sequence ID" value="NZ_CP014230.1"/>
</dbReference>
<dbReference type="GO" id="GO:0003677">
    <property type="term" value="F:DNA binding"/>
    <property type="evidence" value="ECO:0007669"/>
    <property type="project" value="InterPro"/>
</dbReference>
<gene>
    <name evidence="11" type="primary">dnaX</name>
    <name evidence="14" type="ORF">AXF15_09085</name>
</gene>
<dbReference type="InterPro" id="IPR022754">
    <property type="entry name" value="DNA_pol_III_gamma-3"/>
</dbReference>
<evidence type="ECO:0000256" key="12">
    <source>
        <dbReference type="SAM" id="MobiDB-lite"/>
    </source>
</evidence>
<dbReference type="FunFam" id="1.10.8.60:FF:000013">
    <property type="entry name" value="DNA polymerase III subunit gamma/tau"/>
    <property type="match status" value="1"/>
</dbReference>
<dbReference type="GO" id="GO:0009360">
    <property type="term" value="C:DNA polymerase III complex"/>
    <property type="evidence" value="ECO:0007669"/>
    <property type="project" value="InterPro"/>
</dbReference>
<dbReference type="EC" id="2.7.7.7" evidence="11"/>
<keyword evidence="2 11" id="KW-0808">Transferase</keyword>
<dbReference type="NCBIfam" id="TIGR02397">
    <property type="entry name" value="dnaX_nterm"/>
    <property type="match status" value="1"/>
</dbReference>
<protein>
    <recommendedName>
        <fullName evidence="11">DNA polymerase III subunit gamma/tau</fullName>
        <ecNumber evidence="11">2.7.7.7</ecNumber>
    </recommendedName>
</protein>
<reference evidence="15" key="1">
    <citation type="submission" date="2016-02" db="EMBL/GenBank/DDBJ databases">
        <authorList>
            <person name="Holder M.E."/>
            <person name="Ajami N.J."/>
            <person name="Petrosino J.F."/>
        </authorList>
    </citation>
    <scope>NUCLEOTIDE SEQUENCE [LARGE SCALE GENOMIC DNA]</scope>
    <source>
        <strain evidence="15">DSM 12838</strain>
    </source>
</reference>
<keyword evidence="3 11" id="KW-0548">Nucleotidyltransferase</keyword>
<keyword evidence="8 11" id="KW-0067">ATP-binding</keyword>
<dbReference type="InterPro" id="IPR012763">
    <property type="entry name" value="DNA_pol_III_sug/sutau_N"/>
</dbReference>
<dbReference type="SUPFAM" id="SSF52540">
    <property type="entry name" value="P-loop containing nucleoside triphosphate hydrolases"/>
    <property type="match status" value="1"/>
</dbReference>
<dbReference type="InterPro" id="IPR008921">
    <property type="entry name" value="DNA_pol3_clamp-load_cplx_C"/>
</dbReference>
<evidence type="ECO:0000256" key="5">
    <source>
        <dbReference type="ARBA" id="ARBA00022723"/>
    </source>
</evidence>